<feature type="binding site" evidence="15">
    <location>
        <position position="324"/>
    </location>
    <ligand>
        <name>ATP</name>
        <dbReference type="ChEBI" id="CHEBI:30616"/>
    </ligand>
</feature>
<evidence type="ECO:0000313" key="19">
    <source>
        <dbReference type="EMBL" id="GKV16776.1"/>
    </source>
</evidence>
<evidence type="ECO:0000256" key="15">
    <source>
        <dbReference type="PROSITE-ProRule" id="PRU10141"/>
    </source>
</evidence>
<feature type="region of interest" description="Disordered" evidence="16">
    <location>
        <begin position="573"/>
        <end position="609"/>
    </location>
</feature>
<name>A0AAV5JVQ5_9ROSI</name>
<dbReference type="GO" id="GO:0005524">
    <property type="term" value="F:ATP binding"/>
    <property type="evidence" value="ECO:0007669"/>
    <property type="project" value="UniProtKB-UniRule"/>
</dbReference>
<evidence type="ECO:0000313" key="20">
    <source>
        <dbReference type="Proteomes" id="UP001054252"/>
    </source>
</evidence>
<gene>
    <name evidence="19" type="ORF">SLEP1_g27367</name>
</gene>
<dbReference type="FunFam" id="1.10.510.10:FF:000590">
    <property type="entry name" value="PR5-like receptor kinase"/>
    <property type="match status" value="1"/>
</dbReference>
<dbReference type="SMART" id="SM00220">
    <property type="entry name" value="S_TKc"/>
    <property type="match status" value="1"/>
</dbReference>
<dbReference type="Pfam" id="PF13947">
    <property type="entry name" value="GUB_WAK_bind"/>
    <property type="match status" value="1"/>
</dbReference>
<sequence>MNNFIHFVILLVFSETPLSSSTPELYRNCSNHFRCGDVVAGFPFWGGDQRPRECGHPGLKLHCDYNDTAAILEIIGVRYRVIKIDQETKRLKIARDDYESGICTQNIQDTTLDDTLFVSAPDYVNFTLLYACTSHIPINATADFNCSLKSIYGVNSTKGFIVPGDTGPMGCFASATVLVPEQRKGFEQALIDGFVVEWKVDDEGYCQKCMASKGECGINPLNETAVCYCQEPSSSLKECHPLPAAAPPAVAANEPGKPKVSSSKVENHTRVEAFIIQHGSLAPKKFSYSEIQKITNSFADKLGQGGYGSVYKGKLLDGRIVAVKVLSNSKGNGQEFINEVASISRTSHVNIVTLLGFCYERSKRALIYEFMSNGSLDKFINNQRSPEDHQLAIKTLHEIALGIARGLEYLHRGCTTRILHFDIKPQNILLDTNFCPKISDFGLAKLCETRDTIVSMTRARGTCGYIAPEVFCRSFGGVSYKSDVYSYGMMILDMVGGRRKNVNLEMSHSSEIYFPTWLYKQLEKSEKLNLDRVIAEEEEEMTRKMMIVSLWCIQTFPSDRPSMSRVLEMLQGSLEDLPNPPNPMNSATAVRPPQNSSTTSSSSLIHITG</sequence>
<dbReference type="GO" id="GO:0016020">
    <property type="term" value="C:membrane"/>
    <property type="evidence" value="ECO:0007669"/>
    <property type="project" value="UniProtKB-SubCell"/>
</dbReference>
<evidence type="ECO:0000256" key="14">
    <source>
        <dbReference type="ARBA" id="ARBA00048679"/>
    </source>
</evidence>
<keyword evidence="20" id="KW-1185">Reference proteome</keyword>
<dbReference type="GO" id="GO:0004674">
    <property type="term" value="F:protein serine/threonine kinase activity"/>
    <property type="evidence" value="ECO:0007669"/>
    <property type="project" value="UniProtKB-KW"/>
</dbReference>
<keyword evidence="3" id="KW-0723">Serine/threonine-protein kinase</keyword>
<dbReference type="InterPro" id="IPR032872">
    <property type="entry name" value="WAK_assoc_C"/>
</dbReference>
<dbReference type="AlphaFoldDB" id="A0AAV5JVQ5"/>
<evidence type="ECO:0000256" key="13">
    <source>
        <dbReference type="ARBA" id="ARBA00047899"/>
    </source>
</evidence>
<evidence type="ECO:0000256" key="12">
    <source>
        <dbReference type="ARBA" id="ARBA00023180"/>
    </source>
</evidence>
<dbReference type="FunFam" id="3.30.200.20:FF:000178">
    <property type="entry name" value="serine/threonine-protein kinase PBS1-like"/>
    <property type="match status" value="1"/>
</dbReference>
<proteinExistence type="predicted"/>
<comment type="catalytic activity">
    <reaction evidence="14">
        <text>L-seryl-[protein] + ATP = O-phospho-L-seryl-[protein] + ADP + H(+)</text>
        <dbReference type="Rhea" id="RHEA:17989"/>
        <dbReference type="Rhea" id="RHEA-COMP:9863"/>
        <dbReference type="Rhea" id="RHEA-COMP:11604"/>
        <dbReference type="ChEBI" id="CHEBI:15378"/>
        <dbReference type="ChEBI" id="CHEBI:29999"/>
        <dbReference type="ChEBI" id="CHEBI:30616"/>
        <dbReference type="ChEBI" id="CHEBI:83421"/>
        <dbReference type="ChEBI" id="CHEBI:456216"/>
        <dbReference type="EC" id="2.7.11.1"/>
    </reaction>
</comment>
<protein>
    <recommendedName>
        <fullName evidence="2">non-specific serine/threonine protein kinase</fullName>
        <ecNumber evidence="2">2.7.11.1</ecNumber>
    </recommendedName>
</protein>
<comment type="catalytic activity">
    <reaction evidence="13">
        <text>L-threonyl-[protein] + ATP = O-phospho-L-threonyl-[protein] + ADP + H(+)</text>
        <dbReference type="Rhea" id="RHEA:46608"/>
        <dbReference type="Rhea" id="RHEA-COMP:11060"/>
        <dbReference type="Rhea" id="RHEA-COMP:11605"/>
        <dbReference type="ChEBI" id="CHEBI:15378"/>
        <dbReference type="ChEBI" id="CHEBI:30013"/>
        <dbReference type="ChEBI" id="CHEBI:30616"/>
        <dbReference type="ChEBI" id="CHEBI:61977"/>
        <dbReference type="ChEBI" id="CHEBI:456216"/>
        <dbReference type="EC" id="2.7.11.1"/>
    </reaction>
</comment>
<evidence type="ECO:0000256" key="8">
    <source>
        <dbReference type="ARBA" id="ARBA00022777"/>
    </source>
</evidence>
<dbReference type="Gene3D" id="1.10.510.10">
    <property type="entry name" value="Transferase(Phosphotransferase) domain 1"/>
    <property type="match status" value="1"/>
</dbReference>
<evidence type="ECO:0000256" key="1">
    <source>
        <dbReference type="ARBA" id="ARBA00004479"/>
    </source>
</evidence>
<evidence type="ECO:0000256" key="2">
    <source>
        <dbReference type="ARBA" id="ARBA00012513"/>
    </source>
</evidence>
<evidence type="ECO:0000259" key="18">
    <source>
        <dbReference type="PROSITE" id="PS50011"/>
    </source>
</evidence>
<keyword evidence="6 17" id="KW-0732">Signal</keyword>
<dbReference type="EMBL" id="BPVZ01000046">
    <property type="protein sequence ID" value="GKV16776.1"/>
    <property type="molecule type" value="Genomic_DNA"/>
</dbReference>
<feature type="signal peptide" evidence="17">
    <location>
        <begin position="1"/>
        <end position="21"/>
    </location>
</feature>
<organism evidence="19 20">
    <name type="scientific">Rubroshorea leprosula</name>
    <dbReference type="NCBI Taxonomy" id="152421"/>
    <lineage>
        <taxon>Eukaryota</taxon>
        <taxon>Viridiplantae</taxon>
        <taxon>Streptophyta</taxon>
        <taxon>Embryophyta</taxon>
        <taxon>Tracheophyta</taxon>
        <taxon>Spermatophyta</taxon>
        <taxon>Magnoliopsida</taxon>
        <taxon>eudicotyledons</taxon>
        <taxon>Gunneridae</taxon>
        <taxon>Pentapetalae</taxon>
        <taxon>rosids</taxon>
        <taxon>malvids</taxon>
        <taxon>Malvales</taxon>
        <taxon>Dipterocarpaceae</taxon>
        <taxon>Rubroshorea</taxon>
    </lineage>
</organism>
<evidence type="ECO:0000256" key="5">
    <source>
        <dbReference type="ARBA" id="ARBA00022692"/>
    </source>
</evidence>
<keyword evidence="10" id="KW-1133">Transmembrane helix</keyword>
<dbReference type="PROSITE" id="PS00108">
    <property type="entry name" value="PROTEIN_KINASE_ST"/>
    <property type="match status" value="1"/>
</dbReference>
<evidence type="ECO:0000256" key="7">
    <source>
        <dbReference type="ARBA" id="ARBA00022741"/>
    </source>
</evidence>
<keyword evidence="4" id="KW-0808">Transferase</keyword>
<feature type="chain" id="PRO_5043484309" description="non-specific serine/threonine protein kinase" evidence="17">
    <location>
        <begin position="22"/>
        <end position="609"/>
    </location>
</feature>
<evidence type="ECO:0000256" key="16">
    <source>
        <dbReference type="SAM" id="MobiDB-lite"/>
    </source>
</evidence>
<dbReference type="InterPro" id="IPR008271">
    <property type="entry name" value="Ser/Thr_kinase_AS"/>
</dbReference>
<dbReference type="InterPro" id="IPR045874">
    <property type="entry name" value="LRK10/LRL21-25-like"/>
</dbReference>
<dbReference type="InterPro" id="IPR000719">
    <property type="entry name" value="Prot_kinase_dom"/>
</dbReference>
<evidence type="ECO:0000256" key="11">
    <source>
        <dbReference type="ARBA" id="ARBA00023136"/>
    </source>
</evidence>
<comment type="subcellular location">
    <subcellularLocation>
        <location evidence="1">Membrane</location>
        <topology evidence="1">Single-pass type I membrane protein</topology>
    </subcellularLocation>
</comment>
<dbReference type="InterPro" id="IPR025287">
    <property type="entry name" value="WAK_GUB"/>
</dbReference>
<dbReference type="EC" id="2.7.11.1" evidence="2"/>
<dbReference type="SUPFAM" id="SSF56112">
    <property type="entry name" value="Protein kinase-like (PK-like)"/>
    <property type="match status" value="1"/>
</dbReference>
<evidence type="ECO:0000256" key="10">
    <source>
        <dbReference type="ARBA" id="ARBA00022989"/>
    </source>
</evidence>
<keyword evidence="12" id="KW-0325">Glycoprotein</keyword>
<comment type="caution">
    <text evidence="19">The sequence shown here is derived from an EMBL/GenBank/DDBJ whole genome shotgun (WGS) entry which is preliminary data.</text>
</comment>
<dbReference type="Proteomes" id="UP001054252">
    <property type="component" value="Unassembled WGS sequence"/>
</dbReference>
<reference evidence="19 20" key="1">
    <citation type="journal article" date="2021" name="Commun. Biol.">
        <title>The genome of Shorea leprosula (Dipterocarpaceae) highlights the ecological relevance of drought in aseasonal tropical rainforests.</title>
        <authorList>
            <person name="Ng K.K.S."/>
            <person name="Kobayashi M.J."/>
            <person name="Fawcett J.A."/>
            <person name="Hatakeyama M."/>
            <person name="Paape T."/>
            <person name="Ng C.H."/>
            <person name="Ang C.C."/>
            <person name="Tnah L.H."/>
            <person name="Lee C.T."/>
            <person name="Nishiyama T."/>
            <person name="Sese J."/>
            <person name="O'Brien M.J."/>
            <person name="Copetti D."/>
            <person name="Mohd Noor M.I."/>
            <person name="Ong R.C."/>
            <person name="Putra M."/>
            <person name="Sireger I.Z."/>
            <person name="Indrioko S."/>
            <person name="Kosugi Y."/>
            <person name="Izuno A."/>
            <person name="Isagi Y."/>
            <person name="Lee S.L."/>
            <person name="Shimizu K.K."/>
        </authorList>
    </citation>
    <scope>NUCLEOTIDE SEQUENCE [LARGE SCALE GENOMIC DNA]</scope>
    <source>
        <strain evidence="19">214</strain>
    </source>
</reference>
<dbReference type="InterPro" id="IPR011009">
    <property type="entry name" value="Kinase-like_dom_sf"/>
</dbReference>
<keyword evidence="8" id="KW-0418">Kinase</keyword>
<evidence type="ECO:0000256" key="3">
    <source>
        <dbReference type="ARBA" id="ARBA00022527"/>
    </source>
</evidence>
<keyword evidence="5" id="KW-0812">Transmembrane</keyword>
<feature type="domain" description="Protein kinase" evidence="18">
    <location>
        <begin position="296"/>
        <end position="574"/>
    </location>
</feature>
<dbReference type="Pfam" id="PF00069">
    <property type="entry name" value="Pkinase"/>
    <property type="match status" value="1"/>
</dbReference>
<keyword evidence="7 15" id="KW-0547">Nucleotide-binding</keyword>
<keyword evidence="9 15" id="KW-0067">ATP-binding</keyword>
<accession>A0AAV5JVQ5</accession>
<evidence type="ECO:0000256" key="17">
    <source>
        <dbReference type="SAM" id="SignalP"/>
    </source>
</evidence>
<dbReference type="PANTHER" id="PTHR27009">
    <property type="entry name" value="RUST RESISTANCE KINASE LR10-RELATED"/>
    <property type="match status" value="1"/>
</dbReference>
<dbReference type="InterPro" id="IPR017441">
    <property type="entry name" value="Protein_kinase_ATP_BS"/>
</dbReference>
<evidence type="ECO:0000256" key="9">
    <source>
        <dbReference type="ARBA" id="ARBA00022840"/>
    </source>
</evidence>
<dbReference type="GO" id="GO:0030247">
    <property type="term" value="F:polysaccharide binding"/>
    <property type="evidence" value="ECO:0007669"/>
    <property type="project" value="InterPro"/>
</dbReference>
<dbReference type="Pfam" id="PF14380">
    <property type="entry name" value="WAK_assoc"/>
    <property type="match status" value="1"/>
</dbReference>
<keyword evidence="11" id="KW-0472">Membrane</keyword>
<dbReference type="PROSITE" id="PS00107">
    <property type="entry name" value="PROTEIN_KINASE_ATP"/>
    <property type="match status" value="1"/>
</dbReference>
<evidence type="ECO:0000256" key="6">
    <source>
        <dbReference type="ARBA" id="ARBA00022729"/>
    </source>
</evidence>
<evidence type="ECO:0000256" key="4">
    <source>
        <dbReference type="ARBA" id="ARBA00022679"/>
    </source>
</evidence>
<dbReference type="PROSITE" id="PS50011">
    <property type="entry name" value="PROTEIN_KINASE_DOM"/>
    <property type="match status" value="1"/>
</dbReference>
<dbReference type="Gene3D" id="3.30.200.20">
    <property type="entry name" value="Phosphorylase Kinase, domain 1"/>
    <property type="match status" value="1"/>
</dbReference>